<protein>
    <recommendedName>
        <fullName evidence="4">Secreted protein</fullName>
    </recommendedName>
</protein>
<comment type="caution">
    <text evidence="2">The sequence shown here is derived from an EMBL/GenBank/DDBJ whole genome shotgun (WGS) entry which is preliminary data.</text>
</comment>
<dbReference type="Proteomes" id="UP000663828">
    <property type="component" value="Unassembled WGS sequence"/>
</dbReference>
<evidence type="ECO:0000313" key="3">
    <source>
        <dbReference type="Proteomes" id="UP000663828"/>
    </source>
</evidence>
<sequence>MFLVILIFFSQYFSLHSLQCLTSSDTLLTVNQCKFKLQITDSFPDDQTLSGSATNCKIKEASTKIFIASVPGTCYAELRINYAKKKVKLVANIVSAGVTGFIDPYDDMFGFATGIERVIQYKVNANIEAKRSVLITRVQCTTSDNCAVRKLRDLFSKLIDNQRQLKVLEEINNLLNKSPPPTGTDLKCLSDNETTAECTTGEDRCHFARDKLAQIQRGCATYDPDENNLEVRFNIIEKMSAGGTDTSPKALKSSFLCADPMCNNDANFQSVTNLLAVFATEGAPSNPKDIKNISTIQVQSPTAPKHHEKSDKKLNGNDALRMTSMIYQPMIMILCIIFH</sequence>
<dbReference type="AlphaFoldDB" id="A0A814WK38"/>
<feature type="signal peptide" evidence="1">
    <location>
        <begin position="1"/>
        <end position="17"/>
    </location>
</feature>
<evidence type="ECO:0000313" key="2">
    <source>
        <dbReference type="EMBL" id="CAF1203396.1"/>
    </source>
</evidence>
<keyword evidence="3" id="KW-1185">Reference proteome</keyword>
<gene>
    <name evidence="2" type="ORF">XAT740_LOCUS23803</name>
</gene>
<proteinExistence type="predicted"/>
<keyword evidence="1" id="KW-0732">Signal</keyword>
<organism evidence="2 3">
    <name type="scientific">Adineta ricciae</name>
    <name type="common">Rotifer</name>
    <dbReference type="NCBI Taxonomy" id="249248"/>
    <lineage>
        <taxon>Eukaryota</taxon>
        <taxon>Metazoa</taxon>
        <taxon>Spiralia</taxon>
        <taxon>Gnathifera</taxon>
        <taxon>Rotifera</taxon>
        <taxon>Eurotatoria</taxon>
        <taxon>Bdelloidea</taxon>
        <taxon>Adinetida</taxon>
        <taxon>Adinetidae</taxon>
        <taxon>Adineta</taxon>
    </lineage>
</organism>
<evidence type="ECO:0008006" key="4">
    <source>
        <dbReference type="Google" id="ProtNLM"/>
    </source>
</evidence>
<name>A0A814WK38_ADIRI</name>
<feature type="chain" id="PRO_5032375837" description="Secreted protein" evidence="1">
    <location>
        <begin position="18"/>
        <end position="339"/>
    </location>
</feature>
<dbReference type="EMBL" id="CAJNOR010001815">
    <property type="protein sequence ID" value="CAF1203396.1"/>
    <property type="molecule type" value="Genomic_DNA"/>
</dbReference>
<evidence type="ECO:0000256" key="1">
    <source>
        <dbReference type="SAM" id="SignalP"/>
    </source>
</evidence>
<accession>A0A814WK38</accession>
<reference evidence="2" key="1">
    <citation type="submission" date="2021-02" db="EMBL/GenBank/DDBJ databases">
        <authorList>
            <person name="Nowell W R."/>
        </authorList>
    </citation>
    <scope>NUCLEOTIDE SEQUENCE</scope>
</reference>